<dbReference type="SUPFAM" id="SSF54523">
    <property type="entry name" value="Pili subunits"/>
    <property type="match status" value="1"/>
</dbReference>
<comment type="caution">
    <text evidence="13">The sequence shown here is derived from an EMBL/GenBank/DDBJ whole genome shotgun (WGS) entry which is preliminary data.</text>
</comment>
<name>A0A370XAP8_9GAMM</name>
<evidence type="ECO:0000256" key="10">
    <source>
        <dbReference type="ARBA" id="ARBA00030775"/>
    </source>
</evidence>
<comment type="subcellular location">
    <subcellularLocation>
        <location evidence="1">Cell inner membrane</location>
        <topology evidence="1">Single-pass membrane protein</topology>
    </subcellularLocation>
</comment>
<dbReference type="NCBIfam" id="TIGR02532">
    <property type="entry name" value="IV_pilin_GFxxxE"/>
    <property type="match status" value="1"/>
</dbReference>
<dbReference type="InterPro" id="IPR045584">
    <property type="entry name" value="Pilin-like"/>
</dbReference>
<keyword evidence="8 11" id="KW-0472">Membrane</keyword>
<keyword evidence="4" id="KW-0488">Methylation</keyword>
<sequence>MACFIEGVDWHGVGARVDFPQSGGNFMRISLRRGPSRPDDGFTVVELMITLAVATILMVVAIPSFNNMINSNRLTTAANELVGALNAARMEAIKRNADTQFCSDLASNNTTGTTDALGNACGTASGAVYVLTTTTSATPVLTGAPDLATPVQLHGDITAIRFQGNGLGYSPSAMTTPYDSTTAGGPLADICTASLSTNNHIQIFMATGSIITTQVTSGACP</sequence>
<dbReference type="GO" id="GO:0005886">
    <property type="term" value="C:plasma membrane"/>
    <property type="evidence" value="ECO:0007669"/>
    <property type="project" value="UniProtKB-SubCell"/>
</dbReference>
<evidence type="ECO:0000256" key="5">
    <source>
        <dbReference type="ARBA" id="ARBA00022519"/>
    </source>
</evidence>
<evidence type="ECO:0000256" key="4">
    <source>
        <dbReference type="ARBA" id="ARBA00022481"/>
    </source>
</evidence>
<evidence type="ECO:0000256" key="3">
    <source>
        <dbReference type="ARBA" id="ARBA00022475"/>
    </source>
</evidence>
<proteinExistence type="inferred from homology"/>
<dbReference type="InterPro" id="IPR012902">
    <property type="entry name" value="N_methyl_site"/>
</dbReference>
<reference evidence="13 14" key="1">
    <citation type="submission" date="2018-07" db="EMBL/GenBank/DDBJ databases">
        <title>Dyella monticola sp. nov. and Dyella psychrodurans sp. nov. isolated from monsoon evergreen broad-leaved forest soil of Dinghu Mountain, China.</title>
        <authorList>
            <person name="Gao Z."/>
            <person name="Qiu L."/>
        </authorList>
    </citation>
    <scope>NUCLEOTIDE SEQUENCE [LARGE SCALE GENOMIC DNA]</scope>
    <source>
        <strain evidence="13 14">4MSK11</strain>
    </source>
</reference>
<accession>A0A370XAP8</accession>
<dbReference type="GO" id="GO:0015628">
    <property type="term" value="P:protein secretion by the type II secretion system"/>
    <property type="evidence" value="ECO:0007669"/>
    <property type="project" value="InterPro"/>
</dbReference>
<evidence type="ECO:0000256" key="11">
    <source>
        <dbReference type="SAM" id="Phobius"/>
    </source>
</evidence>
<evidence type="ECO:0000259" key="12">
    <source>
        <dbReference type="Pfam" id="PF12019"/>
    </source>
</evidence>
<gene>
    <name evidence="13" type="ORF">DWU99_08330</name>
</gene>
<dbReference type="Pfam" id="PF07963">
    <property type="entry name" value="N_methyl"/>
    <property type="match status" value="1"/>
</dbReference>
<dbReference type="EMBL" id="QRBF01000002">
    <property type="protein sequence ID" value="RDS85504.1"/>
    <property type="molecule type" value="Genomic_DNA"/>
</dbReference>
<feature type="transmembrane region" description="Helical" evidence="11">
    <location>
        <begin position="41"/>
        <end position="65"/>
    </location>
</feature>
<dbReference type="Proteomes" id="UP000255334">
    <property type="component" value="Unassembled WGS sequence"/>
</dbReference>
<evidence type="ECO:0000256" key="2">
    <source>
        <dbReference type="ARBA" id="ARBA00021549"/>
    </source>
</evidence>
<keyword evidence="5" id="KW-0997">Cell inner membrane</keyword>
<keyword evidence="7 11" id="KW-1133">Transmembrane helix</keyword>
<organism evidence="13 14">
    <name type="scientific">Dyella psychrodurans</name>
    <dbReference type="NCBI Taxonomy" id="1927960"/>
    <lineage>
        <taxon>Bacteria</taxon>
        <taxon>Pseudomonadati</taxon>
        <taxon>Pseudomonadota</taxon>
        <taxon>Gammaproteobacteria</taxon>
        <taxon>Lysobacterales</taxon>
        <taxon>Rhodanobacteraceae</taxon>
        <taxon>Dyella</taxon>
    </lineage>
</organism>
<evidence type="ECO:0000256" key="7">
    <source>
        <dbReference type="ARBA" id="ARBA00022989"/>
    </source>
</evidence>
<keyword evidence="3" id="KW-1003">Cell membrane</keyword>
<evidence type="ECO:0000256" key="6">
    <source>
        <dbReference type="ARBA" id="ARBA00022692"/>
    </source>
</evidence>
<dbReference type="Pfam" id="PF12019">
    <property type="entry name" value="GspH"/>
    <property type="match status" value="1"/>
</dbReference>
<dbReference type="Gene3D" id="3.55.40.10">
    <property type="entry name" value="minor pseudopilin epsh domain"/>
    <property type="match status" value="1"/>
</dbReference>
<dbReference type="AlphaFoldDB" id="A0A370XAP8"/>
<evidence type="ECO:0000313" key="13">
    <source>
        <dbReference type="EMBL" id="RDS85504.1"/>
    </source>
</evidence>
<protein>
    <recommendedName>
        <fullName evidence="2">Type II secretion system protein H</fullName>
    </recommendedName>
    <alternativeName>
        <fullName evidence="10">General secretion pathway protein H</fullName>
    </alternativeName>
</protein>
<keyword evidence="14" id="KW-1185">Reference proteome</keyword>
<evidence type="ECO:0000256" key="9">
    <source>
        <dbReference type="ARBA" id="ARBA00025772"/>
    </source>
</evidence>
<evidence type="ECO:0000256" key="1">
    <source>
        <dbReference type="ARBA" id="ARBA00004377"/>
    </source>
</evidence>
<keyword evidence="6 11" id="KW-0812">Transmembrane</keyword>
<feature type="domain" description="General secretion pathway GspH" evidence="12">
    <location>
        <begin position="77"/>
        <end position="175"/>
    </location>
</feature>
<evidence type="ECO:0000313" key="14">
    <source>
        <dbReference type="Proteomes" id="UP000255334"/>
    </source>
</evidence>
<dbReference type="InterPro" id="IPR022346">
    <property type="entry name" value="T2SS_GspH"/>
</dbReference>
<comment type="similarity">
    <text evidence="9">Belongs to the GSP H family.</text>
</comment>
<evidence type="ECO:0000256" key="8">
    <source>
        <dbReference type="ARBA" id="ARBA00023136"/>
    </source>
</evidence>
<dbReference type="GO" id="GO:0015627">
    <property type="term" value="C:type II protein secretion system complex"/>
    <property type="evidence" value="ECO:0007669"/>
    <property type="project" value="InterPro"/>
</dbReference>